<dbReference type="PROSITE" id="PS50853">
    <property type="entry name" value="FN3"/>
    <property type="match status" value="9"/>
</dbReference>
<feature type="domain" description="Fibronectin type-III" evidence="2">
    <location>
        <begin position="2315"/>
        <end position="2413"/>
    </location>
</feature>
<protein>
    <recommendedName>
        <fullName evidence="2">Fibronectin type-III domain-containing protein</fullName>
    </recommendedName>
</protein>
<dbReference type="OrthoDB" id="9765957at2"/>
<feature type="domain" description="Fibronectin type-III" evidence="2">
    <location>
        <begin position="4761"/>
        <end position="4860"/>
    </location>
</feature>
<dbReference type="InterPro" id="IPR013783">
    <property type="entry name" value="Ig-like_fold"/>
</dbReference>
<dbReference type="RefSeq" id="WP_016194816.1">
    <property type="nucleotide sequence ID" value="NZ_AQPN01000062.1"/>
</dbReference>
<evidence type="ECO:0000259" key="2">
    <source>
        <dbReference type="PROSITE" id="PS50853"/>
    </source>
</evidence>
<feature type="domain" description="Fibronectin type-III" evidence="2">
    <location>
        <begin position="1104"/>
        <end position="1204"/>
    </location>
</feature>
<name>R9GUR9_9SPHI</name>
<dbReference type="InterPro" id="IPR006626">
    <property type="entry name" value="PbH1"/>
</dbReference>
<feature type="domain" description="Fibronectin type-III" evidence="2">
    <location>
        <begin position="1405"/>
        <end position="1502"/>
    </location>
</feature>
<organism evidence="3 4">
    <name type="scientific">Arcticibacter svalbardensis MN12-7</name>
    <dbReference type="NCBI Taxonomy" id="1150600"/>
    <lineage>
        <taxon>Bacteria</taxon>
        <taxon>Pseudomonadati</taxon>
        <taxon>Bacteroidota</taxon>
        <taxon>Sphingobacteriia</taxon>
        <taxon>Sphingobacteriales</taxon>
        <taxon>Sphingobacteriaceae</taxon>
        <taxon>Arcticibacter</taxon>
    </lineage>
</organism>
<dbReference type="PATRIC" id="fig|1150600.3.peg.1552"/>
<dbReference type="SUPFAM" id="SSF49265">
    <property type="entry name" value="Fibronectin type III"/>
    <property type="match status" value="11"/>
</dbReference>
<comment type="caution">
    <text evidence="3">The sequence shown here is derived from an EMBL/GenBank/DDBJ whole genome shotgun (WGS) entry which is preliminary data.</text>
</comment>
<feature type="domain" description="Fibronectin type-III" evidence="2">
    <location>
        <begin position="3840"/>
        <end position="3939"/>
    </location>
</feature>
<accession>R9GUR9</accession>
<reference evidence="3 4" key="1">
    <citation type="journal article" date="2013" name="Genome Announc.">
        <title>Draft Genome Sequence of Arcticibacter svalbardensis Strain MN12-7T, a Member of the Family Sphingobacteriaceae Isolated from an Arctic Soil Sample.</title>
        <authorList>
            <person name="Shivaji S."/>
            <person name="Ara S."/>
            <person name="Prasad S."/>
            <person name="Manasa B.P."/>
            <person name="Begum Z."/>
            <person name="Singh A."/>
            <person name="Kumar Pinnaka A."/>
        </authorList>
    </citation>
    <scope>NUCLEOTIDE SEQUENCE [LARGE SCALE GENOMIC DNA]</scope>
    <source>
        <strain evidence="3 4">MN12-7</strain>
    </source>
</reference>
<dbReference type="STRING" id="1150600.ADIARSV_1580"/>
<dbReference type="PANTHER" id="PTHR13817:SF73">
    <property type="entry name" value="FIBRONECTIN TYPE-III DOMAIN-CONTAINING PROTEIN"/>
    <property type="match status" value="1"/>
</dbReference>
<dbReference type="EMBL" id="AQPN01000062">
    <property type="protein sequence ID" value="EOR95260.1"/>
    <property type="molecule type" value="Genomic_DNA"/>
</dbReference>
<dbReference type="PANTHER" id="PTHR13817">
    <property type="entry name" value="TITIN"/>
    <property type="match status" value="1"/>
</dbReference>
<evidence type="ECO:0000313" key="4">
    <source>
        <dbReference type="Proteomes" id="UP000014174"/>
    </source>
</evidence>
<feature type="domain" description="Fibronectin type-III" evidence="2">
    <location>
        <begin position="3533"/>
        <end position="3632"/>
    </location>
</feature>
<dbReference type="Proteomes" id="UP000014174">
    <property type="component" value="Unassembled WGS sequence"/>
</dbReference>
<dbReference type="SMART" id="SM00710">
    <property type="entry name" value="PbH1"/>
    <property type="match status" value="14"/>
</dbReference>
<feature type="domain" description="Fibronectin type-III" evidence="2">
    <location>
        <begin position="804"/>
        <end position="900"/>
    </location>
</feature>
<dbReference type="eggNOG" id="COG3656">
    <property type="taxonomic scope" value="Bacteria"/>
</dbReference>
<dbReference type="eggNOG" id="COG4677">
    <property type="taxonomic scope" value="Bacteria"/>
</dbReference>
<dbReference type="SMART" id="SM00060">
    <property type="entry name" value="FN3"/>
    <property type="match status" value="26"/>
</dbReference>
<proteinExistence type="predicted"/>
<feature type="domain" description="Fibronectin type-III" evidence="2">
    <location>
        <begin position="2614"/>
        <end position="2710"/>
    </location>
</feature>
<sequence length="5671" mass="589996">MKRLIQILKIVFLLLFAGTGNVSGQAYFRIISGIPHLPIIDPSSVTSPETGMVIFSSVAQTPLIYTGTAWESFCTSNISSSTIEDYFVVKGGIPYIPVNNNYPAGTPDAGSIYFSTVNSSMMIYSGSIWAKLAEMGSGSFNESPGFSTGFGLKTCKLPVLSVDPDPATDGLNAGAFFINTLTKSLRFYNGASWQEISCGATLTTLNLTDIKITTATSGGNVSSTGGSTITALGICWSLSANPVVTLSTKTIQLPSGDGLGSFSSEMTGLSPNTTYHVRAYAVTATGVSYGEDKSFTTDYYPPTIITSEATEILSTTAVSGGSITFSGGADITARGIRWGTNPDPKNNASAIVTHDGSGVGPYTSTLTGLMELTTYYVQAYAINSRGTYYGNIVQFTSPPAVAPLLSSSEINITNITDISALGEGLILNNGGSEITERGISWSTDHINIQYAISGSLANIGSFTAQLAGLSSGTTYYVRAYATNKAGTAFSTETSFITASYVTLITTNPSSITGTSAISGGMISNTGQAQITSKGICWGTETEPTTALSTKTTQTVTGAGTGSFSSNLTGLTPGVKYYVRAYAINTHGTAYGDEYIFTTLDLPGLTTTVPSSLMDNTAISGGNIFNDGGSAITYRGVCWSTEENPLVGDSHTSNGTGSGPFTSNLTGLESNTVYHIRAYATNSTGTAYGEDLIFTIATELPTVITSDISDITNISAIAGGNITGNGGASITSRGIRLSTLPDPAADLNARIVNKGTGEGSFTSNLTGLLGNTVYYIQAFAVNSYGTGYGSVKQFTTLQAIAPVLSSTPPVIYGINNNTALSTVSILNNGGALVTECGIRWSVDGLTFEHAVSPNTTGIDIGTFICNIKSLTPGTTYYAQTYALNSVGTTYSEQVIFTTTSYTSLATLTTSSATNITGITAISGGHISDNGDALISSRGVIWSTTQENLTTALTSKTIELVDGDGVGTFVSTIRDLSPATLYYVVAYAINAHGTAYGNVISMVTPGYPALTTTTISNLTGGSVTSGGNITFDGGAFITNRGICWSTTPVPLITDSHTSDGTGSGTFVSDISGLTGSTKYYIRAYAINSAGTVYGNEISFNTAPAGLPVLITSPASDIGGTTAISGGTIPSDGGALVTKRGICWSTTTGPVNTGPHIDSGDGKGEFSVNITGLIPGTKYYIRAYAINSVGIVYGNEVVFSTYTTPTITTAAISAIKNISATSGGSITSDGGTKVTSSGICWNTTGSPVITGSKTTSGTGTGSFIHFLTNLLGNTTYYVRAYATNNAGTAYGNELSFTTLAAEIPVLTTATVRSGINGTTGLSGGTISSNGGAVINVTGVCWGISAGFNPATESVGKTIQSAAVSFSSTLTGLIPGTTYYVRAYATNSAGTGYGTNEVSFTTFTTPSITTTVPEVSSITRNSAICGGSIINNGGTQITSSGICWSSTTTNPTLNDEFTSTGTTGIGSFLQTITGLLGSTTYNVRAYATNSAGTAYGNVEIITTLPPAPATLTTKAPVVMSSSTAVSGGNITDDGGGMVTTRGIYWSSIANFNTEDATTSKTAQTGYYKGNFEATMTGLTPGTVYYVRAYVINNAGISYGNEVSFVMPFQPVISTTIVSSISSNTAVTGGNITSNGGAVVTVRGIIWSTVANFVPDMISGHITSNGYGNGTFISNISGLQGNTTYYVRAYATNVVGTQFGNQLSFITDPSGLATLVTSAASSITGTTAVSGGYISASGGAAVSTRGVVWSTVKNFDPETDVVDKTAQTGTGNGSFTSTLTGLSEGVTYYIRAYAINSTGTAYGNELSFTSLAIPSLTTIIPITASSGTSASSGGIIISDGGAWITNQGVCWSTSTNPTSGLYTHTSSDASSGSGFTSKLVGLTPSTLYYIRAYAVNGLGTAYGNELTFTTPAALATLTTSIVSITSESTAESGGEITNNGGSPVTARGVKWSIDPNFNPDTVSTCKTSDGTDIGIFTSSISGLKNSVRYYVRAYATTSVGTAYGNQVDLVIFPTSPILTTKEISAILGTTAKSGGDISRDGGAPILSRGIVWDINHNPTISLDTKTVDNTSASIGSFTGTMMRLIKNTQYYVRAYATNKIGTAYGLEIAFLTATFPTLTATTAATEIAATHALSGGVITDDGRSAITTRGLCWSMTSTPTISDAKTVDVASSGIGIITGSITGLKPNTLYYVRAYATNAVGTAYGSEISFTTEAVLFPTLTTNAVTSITSSSVNTGGLITDDGGMPVTGRGICWTTNSTVLPTTALSTTTYNSVGGIGNFTNAITGLTPATTYYVRAFAINSLGTAYGNLQTFTTLPAVPSVSMVAVTNVTMSSAEASATVTDNGGAALTDRGLYWNTTGILSISTDNSISNGFTGTTISGILTALTQSTKYYIWAYATSSAGTGYSSKPTVFSSLSLSSLTTTKPTLVTRTTARTGGNIISTGGATITDRGVCWSTTAPPTISHIRVSSGPGSVGSFITDLSSLMEGTKYYIRAYAVSNMGVDYGNLDSISTLTTATVTTTPATLIASATATSGGNITNDGGVSVTARGVCWSTTIPPIIDQPGTSKTTNGTGINSFTSALTGLTPFTTYYVRAYATSAQGTSYGNLEVFTTLPVPPIVTNLMVATLTNTTASGSATVTSDGGAEVTSRGICWNTTGTPVTTDNIFEGGAGIGDFEGELTGLLEGYTYYARAYATNSGGTGYSPLVTTFKICPSFTAMHIAGLNGAPVTKTVTYGSVGTNISGTIACWITQNLGADHEAVSADDASEASAGWYWQFNRSQGYSYVGSTYTPSNAWTVWTSSISESINWVATSDPCTLLLSAGWRIPTQTEWSNADGAPQNWTSADNTFASVLKLHPAGYLTYDAGLLTNRGTSGYYWSTIQYGAGNGYALNVGTASSVTNPNKAAAMSLRCIRDVVVATKPAVSNVTVPTSTMTASTAEGTATVTPDGGAMVTAKGLCWNTTGTPTIEDNPISGGSGIGAFTSPLAGLKEGVTYYVRAYATNSVGTVYSPLVTSFKICPPEFTIIHTAGLNGAPETKTVTYHSVSTNVSGSAACWLTQNLGADQEAVAVDDANDTAIGWYWQFNRAQGYKHDGTTRTPSNVWTPWITSISENTGWAVASDPCNLLLSGGWRIPTYTEWNNADAPPQNWTSSSDAYSSVLKIHMAGYLAAATGVLTTRGTIGNYWSNNYYNAGLAYSFTAGISSSNTAIPDKANAFSLRCIRDAIVISRPYVSNVTVPTTSMTATTAEGTATVSLDGGAMVSARGLCWNTTGSPTIADSPISAGTGVGEFALTLSGLTEGLTYYVRAYATNTAGTTYSPDVTSFKICPPAFTVIHTAGLNGAPVTKTVIYHSVSTNISGTAACWLTQNLGAERQAIAVNDETEASAGWYWQFNRAQGYKHDGTTRTPSNAWTAWITSISENINWGAGSDPCTLLLSGGWRIPTSTEWTNADAVPQNWGTATDAYASVLKLHPAGYLAYDTGLLTNPGTSGNYWGNIQYSAGNGYAFNLGTSSSVNAPNKAQGSNLRCIRDAIVIGRPSVSNVTVPTSTMTANTAEGTATVTLDGGATVTSRGLCWNTTGNPIIEDNTLSANTGTGIFTSTLAGLKEGITYYVRAYATNSVGTVYSPDITTFKLCPPTFTVIHTAGLNGAPETKTVIYHSVSTNISGSAACWLTQNLGADQEATSVTDVTEAAAGWYWQFNRIQGYKPVGTSYIPDNAWTDWTTSISENTGWAVASDPCTLLLSTGWRIPTYTEWNNADAPPQNWGSAIDTYGSVLKLHLAGILLSTDGSLSSRGTSGSYWSSSYYTAGLAYALDLNGGSGISVPNKVFGFPLRCIRDAVTIVKPTVSNVLVPTITMTATTAKGTATVTLDGGAPVTTRGLCWNTTGAPTIINNIVPTGTGVGEFTATLSGLAEGLTYYVRAYATNTAGTTYSPDVTSFKICPPAFTVIHTAGLNGAPVTKTVTYHSVSTNISGTAACWLTQNLGADRQATAVDDNTETSAGWYWQFNRAQGYKHNGTTRTPYNAWTAWVTSISENINWGAASDPCTLLLSGGWRIPTPTEWTNADAVPQNWASATDAYNSVLKLHPAGYMAYDTGVLTNRGTGGSYWGSIQYVAGNGYALSLGSSSSVTVPNKAQGSNLRCIRDAIVIGRPSVSNVTVPTSTMTANTAEGTATVSLDGGATVTSRGFCWNTTGNPIIEDNTIASGTGTGIFISTLPGLKQGITYYVRAYATNSVGTVYSPDITTFKLCPPTFTVIHTAGLNGAPETKTVTYHSVSTNISGSAACWLTQNLGADQEATSASDASEASAGWYWQFNRAQGYKPAGTSYIPDNAWTDWTTSISENTGWAVASDPCTLLLSTGWRIPTYTEWNNADAPPQNWTTASDAYASVLKVHMAGYLAAATGVLTTRGTIANYWSNSYYTAGLAYSFSAGISSSNTAVPDKANAFSLRCIRDAIVIGKPSVSNVKVPTTTMTATTAAGTATVATDGGAAVTARGLCWNAIGAPTVADNLVQAGTGVGEFTVTLSGLAEGLTYYVRAYATNTAGTTYSPDVTSFKICPPVFTVIHTAGLNGAPITKTVTYHSVSTNISGTAACWLTQNLGADRQALAVDDNTEASAGWYWQFNRVQGYKNDGTTRTPSNAWTGWTTSISENINWTTSDPCTLLLSGGWRIPTQTEWSNADAAPQYWATAVDTYASVLKLHPAGYLAYDTGVLTNRGSSGNYWASIQYIAGNGYALNLGSSSSVVAPNKAQGSNLRCIRDAIVLGRPSVSNVTVPTSTMTASTAQGTATVTVDGGAAVTSRGLCWNATGNPSIEDNPISIGTGTGIFTGTLPGLKQGITYYVRAYATNSVGTVYSPDITTFKLCPPTFTVIHTAGLNGAPETKTVIYHSVSTNISGSAACWLTQNLGADQEAVSASDASEASAGWYWQFNRLQGYKSDGATYTPSNAWTDWITGINENINWAVLADPCVQLLGNSWRIPSYTEWLNADAPPQNWSSAVDTYESVLKLHPAGFMAYDSGELTNRGSSGNYWSNTQSSAVAAYVLNLGSNSSVTAPTKTYGYSVRCIRDGVTVTKPSVSNVTVPTSSMTATTAQGIATVTPDGGATVTDRGLCWNTTGNPIIEDNPVVCAAGTGVFTGTLTGLKQGPTYYVRAYATNSAGTVYSPNVTTFKICPTTFTVIHTAGLNGAPVTKTVVYHSVSSNISGSAACWLTQNLGADRQATSVNDNTEPSAGWYWQFNRAQGYKNDGATRTPSNAWTAWTTSISEGLNWAAASDPCTLLLSAGWRIPTSTEWSNADAAPQFWTSAVNTYASVLKLHPAGYLAYDSGNLINPGTSGYYWSSNQYNVNNGYALNLGYGSSLIYPVKAQGSNLRCIRDAVVLARPSVSNVTIPSSSLTSNSAEGITTVTPDGGTVVTDRGLCWNTTGTPIIEDNPIPNGTGTGSFTTSISGLREGPTYYVRAYAINSVGITYSPDVTSFKICPAVFQVTHTAGTNGAPETKTINYHAVNSNISGIAKCWLSQNLGASQKASSATDASENSAGWYWQFNRLQAYSHDGTTRTPSPAWVASISESASWSVANDACGQLLSNGWRIPTYTEWNNADAPPQNWTSLNDAFNSDLNLHAAGYLDISNGGLNGRGVYGRYWSNTQYNNPNGYYLDLYSGSITSNIGKAYGFSLRCIKD</sequence>
<keyword evidence="1" id="KW-0677">Repeat</keyword>
<dbReference type="InterPro" id="IPR050964">
    <property type="entry name" value="Striated_Muscle_Regulatory"/>
</dbReference>
<gene>
    <name evidence="3" type="ORF">ADIARSV_1580</name>
</gene>
<dbReference type="InterPro" id="IPR036116">
    <property type="entry name" value="FN3_sf"/>
</dbReference>
<evidence type="ECO:0000256" key="1">
    <source>
        <dbReference type="ARBA" id="ARBA00022737"/>
    </source>
</evidence>
<feature type="domain" description="Fibronectin type-III" evidence="2">
    <location>
        <begin position="301"/>
        <end position="400"/>
    </location>
</feature>
<evidence type="ECO:0000313" key="3">
    <source>
        <dbReference type="EMBL" id="EOR95260.1"/>
    </source>
</evidence>
<keyword evidence="4" id="KW-1185">Reference proteome</keyword>
<dbReference type="InterPro" id="IPR003961">
    <property type="entry name" value="FN3_dom"/>
</dbReference>
<dbReference type="Gene3D" id="2.60.40.10">
    <property type="entry name" value="Immunoglobulins"/>
    <property type="match status" value="1"/>
</dbReference>